<evidence type="ECO:0000256" key="3">
    <source>
        <dbReference type="ARBA" id="ARBA00022553"/>
    </source>
</evidence>
<dbReference type="GO" id="GO:0061709">
    <property type="term" value="P:reticulophagy"/>
    <property type="evidence" value="ECO:0007669"/>
    <property type="project" value="InterPro"/>
</dbReference>
<feature type="domain" description="RETREG1-3/ARL6IP-like N-terminal reticulon-homology" evidence="11">
    <location>
        <begin position="42"/>
        <end position="216"/>
    </location>
</feature>
<dbReference type="AlphaFoldDB" id="A0A4Y2I925"/>
<keyword evidence="3" id="KW-0597">Phosphoprotein</keyword>
<feature type="compositionally biased region" description="Basic and acidic residues" evidence="9">
    <location>
        <begin position="383"/>
        <end position="396"/>
    </location>
</feature>
<evidence type="ECO:0000256" key="9">
    <source>
        <dbReference type="SAM" id="MobiDB-lite"/>
    </source>
</evidence>
<evidence type="ECO:0000259" key="11">
    <source>
        <dbReference type="Pfam" id="PF24456"/>
    </source>
</evidence>
<proteinExistence type="inferred from homology"/>
<feature type="transmembrane region" description="Helical" evidence="10">
    <location>
        <begin position="184"/>
        <end position="205"/>
    </location>
</feature>
<evidence type="ECO:0000256" key="4">
    <source>
        <dbReference type="ARBA" id="ARBA00022692"/>
    </source>
</evidence>
<evidence type="ECO:0000256" key="1">
    <source>
        <dbReference type="ARBA" id="ARBA00004477"/>
    </source>
</evidence>
<name>A0A4Y2I925_ARAVE</name>
<organism evidence="12 13">
    <name type="scientific">Araneus ventricosus</name>
    <name type="common">Orbweaver spider</name>
    <name type="synonym">Epeira ventricosa</name>
    <dbReference type="NCBI Taxonomy" id="182803"/>
    <lineage>
        <taxon>Eukaryota</taxon>
        <taxon>Metazoa</taxon>
        <taxon>Ecdysozoa</taxon>
        <taxon>Arthropoda</taxon>
        <taxon>Chelicerata</taxon>
        <taxon>Arachnida</taxon>
        <taxon>Araneae</taxon>
        <taxon>Araneomorphae</taxon>
        <taxon>Entelegynae</taxon>
        <taxon>Araneoidea</taxon>
        <taxon>Araneidae</taxon>
        <taxon>Araneus</taxon>
    </lineage>
</organism>
<evidence type="ECO:0000313" key="12">
    <source>
        <dbReference type="EMBL" id="GBM74251.1"/>
    </source>
</evidence>
<dbReference type="Proteomes" id="UP000499080">
    <property type="component" value="Unassembled WGS sequence"/>
</dbReference>
<dbReference type="InterPro" id="IPR043384">
    <property type="entry name" value="RETREG1/3"/>
</dbReference>
<feature type="compositionally biased region" description="Acidic residues" evidence="9">
    <location>
        <begin position="401"/>
        <end position="419"/>
    </location>
</feature>
<sequence>MSSILQTLKKPYDCVLRLYSSKTQQDISPSQRPNVFNSILSPFETYVVSLQSLLIWERPYLSAGAFVTLNIFYWLIVSWNRRFFSIVSIFALALFLYRTWVNQIWPEIRVPPQDGEDTESWTTVNPEVLSVPEISRYMNDFLDKMIILWKDVWKLRKENRGLFCALMCGFFSFLAFIGKVFPGVLVVYVLVLILTLGPGVALHLIPSTVYDQIIDYFAETDSQICIAVSQSGSKSAGVFDRDSDIEEFVPEISADIIRQLSLKDDIPEIPSPGAVLTESANDESLPVFGNDSYTNESDDFSLYQGLGAFPSVEEEGESDIEEDISDIVPTVQDTVPTAEEPEKAEMHFNLTHFKEDSSESESDVFTEGLSFNKNPVPSLQHSDNPKDKKETPHEQKLSSSDVEDELLDFEILEESDIPT</sequence>
<keyword evidence="7" id="KW-0072">Autophagy</keyword>
<feature type="compositionally biased region" description="Polar residues" evidence="9">
    <location>
        <begin position="369"/>
        <end position="382"/>
    </location>
</feature>
<dbReference type="Pfam" id="PF24456">
    <property type="entry name" value="RHD_RETREG1-3"/>
    <property type="match status" value="1"/>
</dbReference>
<comment type="caution">
    <text evidence="12">The sequence shown here is derived from an EMBL/GenBank/DDBJ whole genome shotgun (WGS) entry which is preliminary data.</text>
</comment>
<feature type="region of interest" description="Disordered" evidence="9">
    <location>
        <begin position="354"/>
        <end position="419"/>
    </location>
</feature>
<dbReference type="OrthoDB" id="10029527at2759"/>
<feature type="transmembrane region" description="Helical" evidence="10">
    <location>
        <begin position="60"/>
        <end position="77"/>
    </location>
</feature>
<evidence type="ECO:0000256" key="10">
    <source>
        <dbReference type="SAM" id="Phobius"/>
    </source>
</evidence>
<evidence type="ECO:0000256" key="7">
    <source>
        <dbReference type="ARBA" id="ARBA00023006"/>
    </source>
</evidence>
<keyword evidence="4 10" id="KW-0812">Transmembrane</keyword>
<dbReference type="PANTHER" id="PTHR28659">
    <property type="entry name" value="RETICULON-LIKE PROTEIN"/>
    <property type="match status" value="1"/>
</dbReference>
<dbReference type="PANTHER" id="PTHR28659:SF2">
    <property type="entry name" value="RETICULON-LIKE PROTEIN"/>
    <property type="match status" value="1"/>
</dbReference>
<dbReference type="InterPro" id="IPR057282">
    <property type="entry name" value="RETREG1-3-like_RHD"/>
</dbReference>
<feature type="transmembrane region" description="Helical" evidence="10">
    <location>
        <begin position="160"/>
        <end position="178"/>
    </location>
</feature>
<evidence type="ECO:0000256" key="8">
    <source>
        <dbReference type="ARBA" id="ARBA00023136"/>
    </source>
</evidence>
<reference evidence="12 13" key="1">
    <citation type="journal article" date="2019" name="Sci. Rep.">
        <title>Orb-weaving spider Araneus ventricosus genome elucidates the spidroin gene catalogue.</title>
        <authorList>
            <person name="Kono N."/>
            <person name="Nakamura H."/>
            <person name="Ohtoshi R."/>
            <person name="Moran D.A.P."/>
            <person name="Shinohara A."/>
            <person name="Yoshida Y."/>
            <person name="Fujiwara M."/>
            <person name="Mori M."/>
            <person name="Tomita M."/>
            <person name="Arakawa K."/>
        </authorList>
    </citation>
    <scope>NUCLEOTIDE SEQUENCE [LARGE SCALE GENOMIC DNA]</scope>
</reference>
<accession>A0A4Y2I925</accession>
<evidence type="ECO:0000256" key="6">
    <source>
        <dbReference type="ARBA" id="ARBA00022989"/>
    </source>
</evidence>
<dbReference type="EMBL" id="BGPR01002485">
    <property type="protein sequence ID" value="GBM74251.1"/>
    <property type="molecule type" value="Genomic_DNA"/>
</dbReference>
<dbReference type="GO" id="GO:0005789">
    <property type="term" value="C:endoplasmic reticulum membrane"/>
    <property type="evidence" value="ECO:0007669"/>
    <property type="project" value="UniProtKB-SubCell"/>
</dbReference>
<evidence type="ECO:0000256" key="5">
    <source>
        <dbReference type="ARBA" id="ARBA00022824"/>
    </source>
</evidence>
<keyword evidence="5" id="KW-0256">Endoplasmic reticulum</keyword>
<comment type="similarity">
    <text evidence="2">Belongs to the RETREG family.</text>
</comment>
<gene>
    <name evidence="12" type="primary">RETREG3</name>
    <name evidence="12" type="ORF">AVEN_210012_1</name>
</gene>
<keyword evidence="13" id="KW-1185">Reference proteome</keyword>
<protein>
    <submittedName>
        <fullName evidence="12">Reticulophagy regulator 3</fullName>
    </submittedName>
</protein>
<evidence type="ECO:0000256" key="2">
    <source>
        <dbReference type="ARBA" id="ARBA00006299"/>
    </source>
</evidence>
<keyword evidence="8 10" id="KW-0472">Membrane</keyword>
<keyword evidence="6 10" id="KW-1133">Transmembrane helix</keyword>
<comment type="subcellular location">
    <subcellularLocation>
        <location evidence="1">Endoplasmic reticulum membrane</location>
        <topology evidence="1">Multi-pass membrane protein</topology>
    </subcellularLocation>
</comment>
<feature type="transmembrane region" description="Helical" evidence="10">
    <location>
        <begin position="83"/>
        <end position="101"/>
    </location>
</feature>
<evidence type="ECO:0000313" key="13">
    <source>
        <dbReference type="Proteomes" id="UP000499080"/>
    </source>
</evidence>